<dbReference type="PANTHER" id="PTHR15139">
    <property type="entry name" value="TUBULIN FOLDING COFACTOR C"/>
    <property type="match status" value="1"/>
</dbReference>
<comment type="similarity">
    <text evidence="2">Belongs to the TBCC family.</text>
</comment>
<dbReference type="GO" id="GO:0007023">
    <property type="term" value="P:post-chaperonin tubulin folding pathway"/>
    <property type="evidence" value="ECO:0007669"/>
    <property type="project" value="InterPro"/>
</dbReference>
<evidence type="ECO:0000259" key="5">
    <source>
        <dbReference type="PROSITE" id="PS51329"/>
    </source>
</evidence>
<sequence length="402" mass="43833">MPAAGAQQPGDLNARFFRHFQHEVTALQEQIDRLAATSVSGGERADATDHCLAGISRLSDEVKDASSYLPAYDQRTYSEVAFPSLRSARPVIDTSSHVQAIKALSEKLQDVRSAFAPRAKFSFKTNLTRKNASAISLNDAAELAAQQRQRVPGYRSDQSSAESSFAPTPAYLQSPANEPIEEDSGGFDGNDPINKHLAATQQAAIRKPSFSQSTSVKISNHADLHIILPSSAAHATSSGTLSNLRHCIVDMSVATATGRPFAGLTLKNIKDSLIVCGSVNGAAHITNVTNSVIVVASRQFRMHDCKSTDVYLQTNSRPIIEACEGIRFAPLPETYVTDRERQIENQWDQVDDFKWLKAEHSPNWSVIPQADRTKERVWKDLVPGGVDIGLEDILKAVNVARS</sequence>
<evidence type="ECO:0000256" key="3">
    <source>
        <dbReference type="ARBA" id="ARBA00022490"/>
    </source>
</evidence>
<comment type="caution">
    <text evidence="6">The sequence shown here is derived from an EMBL/GenBank/DDBJ whole genome shotgun (WGS) entry which is preliminary data.</text>
</comment>
<feature type="region of interest" description="Disordered" evidence="4">
    <location>
        <begin position="148"/>
        <end position="191"/>
    </location>
</feature>
<keyword evidence="3" id="KW-0963">Cytoplasm</keyword>
<dbReference type="GO" id="GO:0007021">
    <property type="term" value="P:tubulin complex assembly"/>
    <property type="evidence" value="ECO:0007669"/>
    <property type="project" value="TreeGrafter"/>
</dbReference>
<reference evidence="6 7" key="1">
    <citation type="submission" date="2017-03" db="EMBL/GenBank/DDBJ databases">
        <title>Genomes of endolithic fungi from Antarctica.</title>
        <authorList>
            <person name="Coleine C."/>
            <person name="Masonjones S."/>
            <person name="Stajich J.E."/>
        </authorList>
    </citation>
    <scope>NUCLEOTIDE SEQUENCE [LARGE SCALE GENOMIC DNA]</scope>
    <source>
        <strain evidence="6 7">CCFEE 5187</strain>
    </source>
</reference>
<dbReference type="InterPro" id="IPR012945">
    <property type="entry name" value="Tubulin-bd_cofactor_C_dom"/>
</dbReference>
<evidence type="ECO:0000256" key="1">
    <source>
        <dbReference type="ARBA" id="ARBA00004496"/>
    </source>
</evidence>
<dbReference type="STRING" id="331657.A0A4U0XFR4"/>
<dbReference type="PROSITE" id="PS51329">
    <property type="entry name" value="C_CAP_COFACTOR_C"/>
    <property type="match status" value="1"/>
</dbReference>
<dbReference type="InterPro" id="IPR038397">
    <property type="entry name" value="TBCC_N_sf"/>
</dbReference>
<evidence type="ECO:0000256" key="4">
    <source>
        <dbReference type="SAM" id="MobiDB-lite"/>
    </source>
</evidence>
<feature type="domain" description="C-CAP/cofactor C-like" evidence="5">
    <location>
        <begin position="204"/>
        <end position="355"/>
    </location>
</feature>
<dbReference type="GO" id="GO:0005737">
    <property type="term" value="C:cytoplasm"/>
    <property type="evidence" value="ECO:0007669"/>
    <property type="project" value="UniProtKB-SubCell"/>
</dbReference>
<dbReference type="Gene3D" id="2.160.20.70">
    <property type="match status" value="1"/>
</dbReference>
<accession>A0A4U0XFR4</accession>
<dbReference type="InterPro" id="IPR027684">
    <property type="entry name" value="TBCC"/>
</dbReference>
<dbReference type="Proteomes" id="UP000308768">
    <property type="component" value="Unassembled WGS sequence"/>
</dbReference>
<evidence type="ECO:0000313" key="7">
    <source>
        <dbReference type="Proteomes" id="UP000308768"/>
    </source>
</evidence>
<organism evidence="6 7">
    <name type="scientific">Cryomyces minteri</name>
    <dbReference type="NCBI Taxonomy" id="331657"/>
    <lineage>
        <taxon>Eukaryota</taxon>
        <taxon>Fungi</taxon>
        <taxon>Dikarya</taxon>
        <taxon>Ascomycota</taxon>
        <taxon>Pezizomycotina</taxon>
        <taxon>Dothideomycetes</taxon>
        <taxon>Dothideomycetes incertae sedis</taxon>
        <taxon>Cryomyces</taxon>
    </lineage>
</organism>
<dbReference type="InterPro" id="IPR017901">
    <property type="entry name" value="C-CAP_CF_C-like"/>
</dbReference>
<dbReference type="AlphaFoldDB" id="A0A4U0XFR4"/>
<dbReference type="OrthoDB" id="194775at2759"/>
<keyword evidence="7" id="KW-1185">Reference proteome</keyword>
<name>A0A4U0XFR4_9PEZI</name>
<proteinExistence type="inferred from homology"/>
<feature type="compositionally biased region" description="Polar residues" evidence="4">
    <location>
        <begin position="156"/>
        <end position="166"/>
    </location>
</feature>
<evidence type="ECO:0000256" key="2">
    <source>
        <dbReference type="ARBA" id="ARBA00008848"/>
    </source>
</evidence>
<gene>
    <name evidence="6" type="ORF">B0A49_03546</name>
</gene>
<protein>
    <recommendedName>
        <fullName evidence="5">C-CAP/cofactor C-like domain-containing protein</fullName>
    </recommendedName>
</protein>
<dbReference type="Gene3D" id="1.20.58.1250">
    <property type="entry name" value="Tubulin Binding Cofactor C, N-terminal domain"/>
    <property type="match status" value="1"/>
</dbReference>
<dbReference type="Pfam" id="PF07986">
    <property type="entry name" value="TBCC"/>
    <property type="match status" value="1"/>
</dbReference>
<dbReference type="PANTHER" id="PTHR15139:SF0">
    <property type="entry name" value="TUBULIN-SPECIFIC CHAPERONE C"/>
    <property type="match status" value="1"/>
</dbReference>
<dbReference type="EMBL" id="NAJN01000270">
    <property type="protein sequence ID" value="TKA75824.1"/>
    <property type="molecule type" value="Genomic_DNA"/>
</dbReference>
<dbReference type="InterPro" id="IPR016098">
    <property type="entry name" value="CAP/MinC_C"/>
</dbReference>
<comment type="subcellular location">
    <subcellularLocation>
        <location evidence="1">Cytoplasm</location>
    </subcellularLocation>
</comment>
<evidence type="ECO:0000313" key="6">
    <source>
        <dbReference type="EMBL" id="TKA75824.1"/>
    </source>
</evidence>